<evidence type="ECO:0000313" key="1">
    <source>
        <dbReference type="EMBL" id="HDK38417.1"/>
    </source>
</evidence>
<protein>
    <submittedName>
        <fullName evidence="1">Uncharacterized protein</fullName>
    </submittedName>
</protein>
<comment type="caution">
    <text evidence="1">The sequence shown here is derived from an EMBL/GenBank/DDBJ whole genome shotgun (WGS) entry which is preliminary data.</text>
</comment>
<dbReference type="AlphaFoldDB" id="A0A831K4B4"/>
<dbReference type="EMBL" id="DRCV01000234">
    <property type="protein sequence ID" value="HDK38417.1"/>
    <property type="molecule type" value="Genomic_DNA"/>
</dbReference>
<sequence>MANLSKEDGVILALISRFEKQRLPRLKALKVKVDRGDVLSEGDVKFLDTVMHDAQQSKQLIDRHPEWHSFCSYVVHLYETITEKALENEKSP</sequence>
<proteinExistence type="predicted"/>
<accession>A0A831K4B4</accession>
<dbReference type="Proteomes" id="UP000885822">
    <property type="component" value="Unassembled WGS sequence"/>
</dbReference>
<name>A0A831K4B4_9GAMM</name>
<reference evidence="1" key="1">
    <citation type="journal article" date="2020" name="mSystems">
        <title>Genome- and Community-Level Interaction Insights into Carbon Utilization and Element Cycling Functions of Hydrothermarchaeota in Hydrothermal Sediment.</title>
        <authorList>
            <person name="Zhou Z."/>
            <person name="Liu Y."/>
            <person name="Xu W."/>
            <person name="Pan J."/>
            <person name="Luo Z.H."/>
            <person name="Li M."/>
        </authorList>
    </citation>
    <scope>NUCLEOTIDE SEQUENCE [LARGE SCALE GENOMIC DNA]</scope>
    <source>
        <strain evidence="1">HyVt-26</strain>
    </source>
</reference>
<gene>
    <name evidence="1" type="ORF">ENG92_05320</name>
</gene>
<organism evidence="1">
    <name type="scientific">Thiolapillus brandeum</name>
    <dbReference type="NCBI Taxonomy" id="1076588"/>
    <lineage>
        <taxon>Bacteria</taxon>
        <taxon>Pseudomonadati</taxon>
        <taxon>Pseudomonadota</taxon>
        <taxon>Gammaproteobacteria</taxon>
        <taxon>Chromatiales</taxon>
        <taxon>Sedimenticolaceae</taxon>
        <taxon>Thiolapillus</taxon>
    </lineage>
</organism>